<evidence type="ECO:0000259" key="3">
    <source>
        <dbReference type="Pfam" id="PF05699"/>
    </source>
</evidence>
<evidence type="ECO:0000313" key="5">
    <source>
        <dbReference type="Proteomes" id="UP001163823"/>
    </source>
</evidence>
<dbReference type="Proteomes" id="UP001163823">
    <property type="component" value="Chromosome 8"/>
</dbReference>
<feature type="domain" description="HAT C-terminal dimerisation" evidence="3">
    <location>
        <begin position="671"/>
        <end position="738"/>
    </location>
</feature>
<keyword evidence="5" id="KW-1185">Reference proteome</keyword>
<dbReference type="InterPro" id="IPR012337">
    <property type="entry name" value="RNaseH-like_sf"/>
</dbReference>
<dbReference type="GO" id="GO:0046983">
    <property type="term" value="F:protein dimerization activity"/>
    <property type="evidence" value="ECO:0007669"/>
    <property type="project" value="InterPro"/>
</dbReference>
<accession>A0AAD7LM56</accession>
<feature type="region of interest" description="Disordered" evidence="1">
    <location>
        <begin position="84"/>
        <end position="108"/>
    </location>
</feature>
<sequence>MSSLVGLEYVPISPLKQDPALKHCQILVGDEQNGVKVELKKCIYCGKTFKGGGIHRIKEHLAGRKGNGPTCDHVPEDVRLSMQQSLNDRSGRRKKQRGNPPLLSNYSETNNAISDQCKSIRVADSNLLVNQEEEFGTVNMNIERRKRDRDDISCAGALGTDKMNDSLELRANLTPSPWETDNAYSDYTVCKLSGASSSNLSVYEEDVGINNTSANGRKGPSATLAIDTIDNDGNTGNDIEVKRENYQKVHMAIGRFLFEIGASLDAVKNSGFFQSMIDTIASVGQGVPASSYHDLRGWVLKKAVEEVKSDADKHVATWTKTGCSLLVNKWNSRNGRILLNFSVCSPEGTVFLKSVDASDIIYSSGDLHELLKQVVEEVGVTHILQVITDSEEQYTVAGKRLMATYPTLYWAPCAAHCIDLMLEDFGKLEWISSVIDQARSITQYIYKHRMVLNMMRRYTFGNDTVKPGTTRFATNFTTLKQMADRKGSPGAQSAPQLLRGRGRVGAHEWIDCSYSKKLGGLAMLDLISNQSFWSSCILINCLIDPLLQVLRIVCSKTDAIAYIYAGLYRAKEAIKRELVKREAYIVYWNIIDHSWEQQRQLPLHAAGFCLNPKFFYRVKGDMHNKILSGMFDCIESLVPDINIQDKIIKEINLYQNGVGDLGRKIAIRARDTLLPVEWWSTCGGCCANLARLAIRILNQSCSIFGCEQNYIPFEPVHGTRNCLEHQRLSDLTFVKYNLRLKQMAHHKKEEDPIDPISFDVVDIVEDWVTEDEFWLEDYGSSDWRSLEPPSINMMPIGPPIDEVEIIDPGFDDCQIIDGLTEIKEQVLFRE</sequence>
<reference evidence="4" key="1">
    <citation type="journal article" date="2023" name="Science">
        <title>Elucidation of the pathway for biosynthesis of saponin adjuvants from the soapbark tree.</title>
        <authorList>
            <person name="Reed J."/>
            <person name="Orme A."/>
            <person name="El-Demerdash A."/>
            <person name="Owen C."/>
            <person name="Martin L.B.B."/>
            <person name="Misra R.C."/>
            <person name="Kikuchi S."/>
            <person name="Rejzek M."/>
            <person name="Martin A.C."/>
            <person name="Harkess A."/>
            <person name="Leebens-Mack J."/>
            <person name="Louveau T."/>
            <person name="Stephenson M.J."/>
            <person name="Osbourn A."/>
        </authorList>
    </citation>
    <scope>NUCLEOTIDE SEQUENCE</scope>
    <source>
        <strain evidence="4">S10</strain>
    </source>
</reference>
<dbReference type="InterPro" id="IPR008906">
    <property type="entry name" value="HATC_C_dom"/>
</dbReference>
<name>A0AAD7LM56_QUISA</name>
<evidence type="ECO:0000256" key="1">
    <source>
        <dbReference type="SAM" id="MobiDB-lite"/>
    </source>
</evidence>
<gene>
    <name evidence="4" type="ORF">O6P43_021102</name>
</gene>
<dbReference type="EMBL" id="JARAOO010000008">
    <property type="protein sequence ID" value="KAJ7960696.1"/>
    <property type="molecule type" value="Genomic_DNA"/>
</dbReference>
<dbReference type="PANTHER" id="PTHR32166">
    <property type="entry name" value="OSJNBA0013A04.12 PROTEIN"/>
    <property type="match status" value="1"/>
</dbReference>
<evidence type="ECO:0000259" key="2">
    <source>
        <dbReference type="Pfam" id="PF04937"/>
    </source>
</evidence>
<comment type="caution">
    <text evidence="4">The sequence shown here is derived from an EMBL/GenBank/DDBJ whole genome shotgun (WGS) entry which is preliminary data.</text>
</comment>
<dbReference type="KEGG" id="qsa:O6P43_021102"/>
<dbReference type="Pfam" id="PF05699">
    <property type="entry name" value="Dimer_Tnp_hAT"/>
    <property type="match status" value="1"/>
</dbReference>
<dbReference type="InterPro" id="IPR007021">
    <property type="entry name" value="DUF659"/>
</dbReference>
<proteinExistence type="predicted"/>
<evidence type="ECO:0000313" key="4">
    <source>
        <dbReference type="EMBL" id="KAJ7960696.1"/>
    </source>
</evidence>
<dbReference type="PANTHER" id="PTHR32166:SF88">
    <property type="entry name" value="HAT TRANSPOSON SUPERFAMILY"/>
    <property type="match status" value="1"/>
</dbReference>
<organism evidence="4 5">
    <name type="scientific">Quillaja saponaria</name>
    <name type="common">Soap bark tree</name>
    <dbReference type="NCBI Taxonomy" id="32244"/>
    <lineage>
        <taxon>Eukaryota</taxon>
        <taxon>Viridiplantae</taxon>
        <taxon>Streptophyta</taxon>
        <taxon>Embryophyta</taxon>
        <taxon>Tracheophyta</taxon>
        <taxon>Spermatophyta</taxon>
        <taxon>Magnoliopsida</taxon>
        <taxon>eudicotyledons</taxon>
        <taxon>Gunneridae</taxon>
        <taxon>Pentapetalae</taxon>
        <taxon>rosids</taxon>
        <taxon>fabids</taxon>
        <taxon>Fabales</taxon>
        <taxon>Quillajaceae</taxon>
        <taxon>Quillaja</taxon>
    </lineage>
</organism>
<feature type="domain" description="DUF659" evidence="2">
    <location>
        <begin position="291"/>
        <end position="441"/>
    </location>
</feature>
<dbReference type="Pfam" id="PF04937">
    <property type="entry name" value="DUF659"/>
    <property type="match status" value="1"/>
</dbReference>
<protein>
    <submittedName>
        <fullName evidence="4">HAT transposon superfamily</fullName>
    </submittedName>
</protein>
<dbReference type="AlphaFoldDB" id="A0AAD7LM56"/>
<dbReference type="SUPFAM" id="SSF53098">
    <property type="entry name" value="Ribonuclease H-like"/>
    <property type="match status" value="1"/>
</dbReference>